<gene>
    <name evidence="2" type="ORF">CVT24_010161</name>
</gene>
<dbReference type="InParanoid" id="A0A409YW90"/>
<organism evidence="2 3">
    <name type="scientific">Panaeolus cyanescens</name>
    <dbReference type="NCBI Taxonomy" id="181874"/>
    <lineage>
        <taxon>Eukaryota</taxon>
        <taxon>Fungi</taxon>
        <taxon>Dikarya</taxon>
        <taxon>Basidiomycota</taxon>
        <taxon>Agaricomycotina</taxon>
        <taxon>Agaricomycetes</taxon>
        <taxon>Agaricomycetidae</taxon>
        <taxon>Agaricales</taxon>
        <taxon>Agaricineae</taxon>
        <taxon>Galeropsidaceae</taxon>
        <taxon>Panaeolus</taxon>
    </lineage>
</organism>
<evidence type="ECO:0000256" key="1">
    <source>
        <dbReference type="SAM" id="MobiDB-lite"/>
    </source>
</evidence>
<evidence type="ECO:0000313" key="2">
    <source>
        <dbReference type="EMBL" id="PPR07238.1"/>
    </source>
</evidence>
<feature type="region of interest" description="Disordered" evidence="1">
    <location>
        <begin position="1"/>
        <end position="50"/>
    </location>
</feature>
<evidence type="ECO:0000313" key="3">
    <source>
        <dbReference type="Proteomes" id="UP000284842"/>
    </source>
</evidence>
<accession>A0A409YW90</accession>
<comment type="caution">
    <text evidence="2">The sequence shown here is derived from an EMBL/GenBank/DDBJ whole genome shotgun (WGS) entry which is preliminary data.</text>
</comment>
<keyword evidence="3" id="KW-1185">Reference proteome</keyword>
<feature type="compositionally biased region" description="Pro residues" evidence="1">
    <location>
        <begin position="25"/>
        <end position="41"/>
    </location>
</feature>
<protein>
    <submittedName>
        <fullName evidence="2">Uncharacterized protein</fullName>
    </submittedName>
</protein>
<reference evidence="2 3" key="1">
    <citation type="journal article" date="2018" name="Evol. Lett.">
        <title>Horizontal gene cluster transfer increased hallucinogenic mushroom diversity.</title>
        <authorList>
            <person name="Reynolds H.T."/>
            <person name="Vijayakumar V."/>
            <person name="Gluck-Thaler E."/>
            <person name="Korotkin H.B."/>
            <person name="Matheny P.B."/>
            <person name="Slot J.C."/>
        </authorList>
    </citation>
    <scope>NUCLEOTIDE SEQUENCE [LARGE SCALE GENOMIC DNA]</scope>
    <source>
        <strain evidence="2 3">2629</strain>
    </source>
</reference>
<dbReference type="Proteomes" id="UP000284842">
    <property type="component" value="Unassembled WGS sequence"/>
</dbReference>
<proteinExistence type="predicted"/>
<sequence length="183" mass="21433">MTVQSHDDNHPSRVSVAYHNTPSAPISPPRPPSTPSRPPLTPKSESNTPYQRARFVKQSSSLQNERQLTRHSAKVRDEDETRYWFEVSTQTELEYPMIELLKNAVHGDFFVNWVGRHNYTWRYDAGKKNWDKVEWGDREGYTRRGEEGPNSGRERFFAISPAKGVPTYVAKSTYMHKYRNRRF</sequence>
<dbReference type="AlphaFoldDB" id="A0A409YW90"/>
<feature type="compositionally biased region" description="Basic and acidic residues" evidence="1">
    <location>
        <begin position="1"/>
        <end position="11"/>
    </location>
</feature>
<name>A0A409YW90_9AGAR</name>
<dbReference type="EMBL" id="NHTK01000486">
    <property type="protein sequence ID" value="PPR07238.1"/>
    <property type="molecule type" value="Genomic_DNA"/>
</dbReference>